<feature type="transmembrane region" description="Helical" evidence="1">
    <location>
        <begin position="134"/>
        <end position="154"/>
    </location>
</feature>
<dbReference type="EMBL" id="AACS02000006">
    <property type="protein sequence ID" value="EAU81329.2"/>
    <property type="molecule type" value="Genomic_DNA"/>
</dbReference>
<organism evidence="2 3">
    <name type="scientific">Coprinopsis cinerea (strain Okayama-7 / 130 / ATCC MYA-4618 / FGSC 9003)</name>
    <name type="common">Inky cap fungus</name>
    <name type="synonym">Hormographiella aspergillata</name>
    <dbReference type="NCBI Taxonomy" id="240176"/>
    <lineage>
        <taxon>Eukaryota</taxon>
        <taxon>Fungi</taxon>
        <taxon>Dikarya</taxon>
        <taxon>Basidiomycota</taxon>
        <taxon>Agaricomycotina</taxon>
        <taxon>Agaricomycetes</taxon>
        <taxon>Agaricomycetidae</taxon>
        <taxon>Agaricales</taxon>
        <taxon>Agaricineae</taxon>
        <taxon>Psathyrellaceae</taxon>
        <taxon>Coprinopsis</taxon>
    </lineage>
</organism>
<keyword evidence="1" id="KW-1133">Transmembrane helix</keyword>
<reference evidence="2 3" key="1">
    <citation type="journal article" date="2010" name="Proc. Natl. Acad. Sci. U.S.A.">
        <title>Insights into evolution of multicellular fungi from the assembled chromosomes of the mushroom Coprinopsis cinerea (Coprinus cinereus).</title>
        <authorList>
            <person name="Stajich J.E."/>
            <person name="Wilke S.K."/>
            <person name="Ahren D."/>
            <person name="Au C.H."/>
            <person name="Birren B.W."/>
            <person name="Borodovsky M."/>
            <person name="Burns C."/>
            <person name="Canback B."/>
            <person name="Casselton L.A."/>
            <person name="Cheng C.K."/>
            <person name="Deng J."/>
            <person name="Dietrich F.S."/>
            <person name="Fargo D.C."/>
            <person name="Farman M.L."/>
            <person name="Gathman A.C."/>
            <person name="Goldberg J."/>
            <person name="Guigo R."/>
            <person name="Hoegger P.J."/>
            <person name="Hooker J.B."/>
            <person name="Huggins A."/>
            <person name="James T.Y."/>
            <person name="Kamada T."/>
            <person name="Kilaru S."/>
            <person name="Kodira C."/>
            <person name="Kues U."/>
            <person name="Kupfer D."/>
            <person name="Kwan H.S."/>
            <person name="Lomsadze A."/>
            <person name="Li W."/>
            <person name="Lilly W.W."/>
            <person name="Ma L.J."/>
            <person name="Mackey A.J."/>
            <person name="Manning G."/>
            <person name="Martin F."/>
            <person name="Muraguchi H."/>
            <person name="Natvig D.O."/>
            <person name="Palmerini H."/>
            <person name="Ramesh M.A."/>
            <person name="Rehmeyer C.J."/>
            <person name="Roe B.A."/>
            <person name="Shenoy N."/>
            <person name="Stanke M."/>
            <person name="Ter-Hovhannisyan V."/>
            <person name="Tunlid A."/>
            <person name="Velagapudi R."/>
            <person name="Vision T.J."/>
            <person name="Zeng Q."/>
            <person name="Zolan M.E."/>
            <person name="Pukkila P.J."/>
        </authorList>
    </citation>
    <scope>NUCLEOTIDE SEQUENCE [LARGE SCALE GENOMIC DNA]</scope>
    <source>
        <strain evidence="3">Okayama-7 / 130 / ATCC MYA-4618 / FGSC 9003</strain>
    </source>
</reference>
<keyword evidence="3" id="KW-1185">Reference proteome</keyword>
<evidence type="ECO:0000313" key="3">
    <source>
        <dbReference type="Proteomes" id="UP000001861"/>
    </source>
</evidence>
<feature type="transmembrane region" description="Helical" evidence="1">
    <location>
        <begin position="60"/>
        <end position="79"/>
    </location>
</feature>
<dbReference type="Proteomes" id="UP000001861">
    <property type="component" value="Unassembled WGS sequence"/>
</dbReference>
<sequence>MAVVLEEKTIADPKFLLDGPGWPDPLICETWGYRARTAAGKPGISGLSDTRNTTARSLDAILHAVLHLSITVLISFRLLRTRRLLEESMQGSKDRVYSRIIAILVESCAMVAIFGLGFAISNFIVLTWTGFQASWIFAIGYGTAVTLPVLFLLANPTQADG</sequence>
<dbReference type="VEuPathDB" id="FungiDB:CC1G_07259"/>
<name>A8PD46_COPC7</name>
<gene>
    <name evidence="2" type="ORF">CC1G_07259</name>
</gene>
<dbReference type="KEGG" id="cci:CC1G_07259"/>
<dbReference type="AlphaFoldDB" id="A8PD46"/>
<proteinExistence type="predicted"/>
<evidence type="ECO:0000313" key="2">
    <source>
        <dbReference type="EMBL" id="EAU81329.2"/>
    </source>
</evidence>
<feature type="transmembrane region" description="Helical" evidence="1">
    <location>
        <begin position="100"/>
        <end position="128"/>
    </location>
</feature>
<dbReference type="InParanoid" id="A8PD46"/>
<keyword evidence="1" id="KW-0812">Transmembrane</keyword>
<evidence type="ECO:0000256" key="1">
    <source>
        <dbReference type="SAM" id="Phobius"/>
    </source>
</evidence>
<dbReference type="RefSeq" id="XP_001840529.2">
    <property type="nucleotide sequence ID" value="XM_001840477.2"/>
</dbReference>
<dbReference type="GeneID" id="6017176"/>
<keyword evidence="1" id="KW-0472">Membrane</keyword>
<comment type="caution">
    <text evidence="2">The sequence shown here is derived from an EMBL/GenBank/DDBJ whole genome shotgun (WGS) entry which is preliminary data.</text>
</comment>
<accession>A8PD46</accession>
<protein>
    <submittedName>
        <fullName evidence="2">Uncharacterized protein</fullName>
    </submittedName>
</protein>
<dbReference type="HOGENOM" id="CLU_1643608_0_0_1"/>